<protein>
    <recommendedName>
        <fullName evidence="3">Sulfotransferase domain-containing protein</fullName>
    </recommendedName>
</protein>
<organism evidence="1 2">
    <name type="scientific">Pseudocercospora eumusae</name>
    <dbReference type="NCBI Taxonomy" id="321146"/>
    <lineage>
        <taxon>Eukaryota</taxon>
        <taxon>Fungi</taxon>
        <taxon>Dikarya</taxon>
        <taxon>Ascomycota</taxon>
        <taxon>Pezizomycotina</taxon>
        <taxon>Dothideomycetes</taxon>
        <taxon>Dothideomycetidae</taxon>
        <taxon>Mycosphaerellales</taxon>
        <taxon>Mycosphaerellaceae</taxon>
        <taxon>Pseudocercospora</taxon>
    </lineage>
</organism>
<dbReference type="Gene3D" id="3.40.50.300">
    <property type="entry name" value="P-loop containing nucleotide triphosphate hydrolases"/>
    <property type="match status" value="1"/>
</dbReference>
<evidence type="ECO:0000313" key="1">
    <source>
        <dbReference type="EMBL" id="KXT01761.1"/>
    </source>
</evidence>
<dbReference type="SUPFAM" id="SSF52540">
    <property type="entry name" value="P-loop containing nucleoside triphosphate hydrolases"/>
    <property type="match status" value="1"/>
</dbReference>
<dbReference type="InterPro" id="IPR053226">
    <property type="entry name" value="Pyrrolopyrazine_biosynth_F"/>
</dbReference>
<dbReference type="PANTHER" id="PTHR48419">
    <property type="entry name" value="SULFOTRANSFERASE DOMAIN-CONTAINING PROTEIN"/>
    <property type="match status" value="1"/>
</dbReference>
<dbReference type="EMBL" id="LFZN01000051">
    <property type="protein sequence ID" value="KXT01761.1"/>
    <property type="molecule type" value="Genomic_DNA"/>
</dbReference>
<evidence type="ECO:0008006" key="3">
    <source>
        <dbReference type="Google" id="ProtNLM"/>
    </source>
</evidence>
<accession>A0A139HH02</accession>
<proteinExistence type="predicted"/>
<dbReference type="AlphaFoldDB" id="A0A139HH02"/>
<comment type="caution">
    <text evidence="1">The sequence shown here is derived from an EMBL/GenBank/DDBJ whole genome shotgun (WGS) entry which is preliminary data.</text>
</comment>
<dbReference type="STRING" id="321146.A0A139HH02"/>
<keyword evidence="2" id="KW-1185">Reference proteome</keyword>
<name>A0A139HH02_9PEZI</name>
<dbReference type="PANTHER" id="PTHR48419:SF1">
    <property type="entry name" value="SULFOTRANSFERASE DOMAIN-CONTAINING PROTEIN"/>
    <property type="match status" value="1"/>
</dbReference>
<sequence>MPHFPTSAREQPKRFMLVTNPRTCSNLLVKILGLDNQPHTKHGSYHFLGCTIAMATNNLWEKKCDEWTKEQRQFAYGVYAKGIESLEGEMTPGPNDKICFTKEHVETFIDPSILEKYIYGDHKAQPFTFDIPGYSSEKSAGNETVFSDAYLESWNPIFLVRHPARAFESMYQSFIDVVKTPACEGATQESIDKFIEFSMTLSWSRKLYDFYGSRGMDPVILDADDIVVSTEAVTQKLARYIGFDTNSLQYKWNELSKEDKEKQGAHMQRMFSSINESNGVKVDPAKLSSGIKSAAELVPKWTEAFGEETAKKIERWVEAAMPDYEYMRERRMRP</sequence>
<evidence type="ECO:0000313" key="2">
    <source>
        <dbReference type="Proteomes" id="UP000070133"/>
    </source>
</evidence>
<reference evidence="1 2" key="1">
    <citation type="submission" date="2015-07" db="EMBL/GenBank/DDBJ databases">
        <title>Comparative genomics of the Sigatoka disease complex on banana suggests a link between parallel evolutionary changes in Pseudocercospora fijiensis and Pseudocercospora eumusae and increased virulence on the banana host.</title>
        <authorList>
            <person name="Chang T.-C."/>
            <person name="Salvucci A."/>
            <person name="Crous P.W."/>
            <person name="Stergiopoulos I."/>
        </authorList>
    </citation>
    <scope>NUCLEOTIDE SEQUENCE [LARGE SCALE GENOMIC DNA]</scope>
    <source>
        <strain evidence="1 2">CBS 114824</strain>
    </source>
</reference>
<dbReference type="OrthoDB" id="3634487at2759"/>
<gene>
    <name evidence="1" type="ORF">AC578_2791</name>
</gene>
<dbReference type="InterPro" id="IPR027417">
    <property type="entry name" value="P-loop_NTPase"/>
</dbReference>
<dbReference type="Proteomes" id="UP000070133">
    <property type="component" value="Unassembled WGS sequence"/>
</dbReference>